<name>A0ABM8VWU6_GIGMA</name>
<protein>
    <submittedName>
        <fullName evidence="2">21484_t:CDS:1</fullName>
    </submittedName>
</protein>
<accession>A0ABM8VWU6</accession>
<evidence type="ECO:0000313" key="3">
    <source>
        <dbReference type="Proteomes" id="UP000789901"/>
    </source>
</evidence>
<sequence length="144" mass="16468">MLLAYLKVPNTPPPATDPTWAPSRPPQEDRNRSRMLWLRCPRCWNHRCFLTNEEAENGGATEELERKRTDAEEAKAYDLNSNKLVLEKPAKDGIKELKSFLGNPKNSIVNYYSTHIPIDMIEKELQHKKTLPQGILQNTAASLL</sequence>
<dbReference type="EMBL" id="CAJVQB010000094">
    <property type="protein sequence ID" value="CAG8466244.1"/>
    <property type="molecule type" value="Genomic_DNA"/>
</dbReference>
<comment type="caution">
    <text evidence="2">The sequence shown here is derived from an EMBL/GenBank/DDBJ whole genome shotgun (WGS) entry which is preliminary data.</text>
</comment>
<gene>
    <name evidence="2" type="ORF">GMARGA_LOCUS553</name>
</gene>
<dbReference type="Proteomes" id="UP000789901">
    <property type="component" value="Unassembled WGS sequence"/>
</dbReference>
<reference evidence="2 3" key="1">
    <citation type="submission" date="2021-06" db="EMBL/GenBank/DDBJ databases">
        <authorList>
            <person name="Kallberg Y."/>
            <person name="Tangrot J."/>
            <person name="Rosling A."/>
        </authorList>
    </citation>
    <scope>NUCLEOTIDE SEQUENCE [LARGE SCALE GENOMIC DNA]</scope>
    <source>
        <strain evidence="2 3">120-4 pot B 10/14</strain>
    </source>
</reference>
<evidence type="ECO:0000256" key="1">
    <source>
        <dbReference type="SAM" id="MobiDB-lite"/>
    </source>
</evidence>
<keyword evidence="3" id="KW-1185">Reference proteome</keyword>
<evidence type="ECO:0000313" key="2">
    <source>
        <dbReference type="EMBL" id="CAG8466244.1"/>
    </source>
</evidence>
<feature type="region of interest" description="Disordered" evidence="1">
    <location>
        <begin position="7"/>
        <end position="31"/>
    </location>
</feature>
<proteinExistence type="predicted"/>
<organism evidence="2 3">
    <name type="scientific">Gigaspora margarita</name>
    <dbReference type="NCBI Taxonomy" id="4874"/>
    <lineage>
        <taxon>Eukaryota</taxon>
        <taxon>Fungi</taxon>
        <taxon>Fungi incertae sedis</taxon>
        <taxon>Mucoromycota</taxon>
        <taxon>Glomeromycotina</taxon>
        <taxon>Glomeromycetes</taxon>
        <taxon>Diversisporales</taxon>
        <taxon>Gigasporaceae</taxon>
        <taxon>Gigaspora</taxon>
    </lineage>
</organism>